<gene>
    <name evidence="2" type="ORF">ACFFJ6_06490</name>
</gene>
<evidence type="ECO:0000256" key="1">
    <source>
        <dbReference type="SAM" id="MobiDB-lite"/>
    </source>
</evidence>
<feature type="compositionally biased region" description="Low complexity" evidence="1">
    <location>
        <begin position="142"/>
        <end position="164"/>
    </location>
</feature>
<comment type="caution">
    <text evidence="2">The sequence shown here is derived from an EMBL/GenBank/DDBJ whole genome shotgun (WGS) entry which is preliminary data.</text>
</comment>
<dbReference type="RefSeq" id="WP_378385551.1">
    <property type="nucleotide sequence ID" value="NZ_JBHLWM010000001.1"/>
</dbReference>
<organism evidence="2 3">
    <name type="scientific">Rhodopseudomonas telluris</name>
    <dbReference type="NCBI Taxonomy" id="644215"/>
    <lineage>
        <taxon>Bacteria</taxon>
        <taxon>Pseudomonadati</taxon>
        <taxon>Pseudomonadota</taxon>
        <taxon>Alphaproteobacteria</taxon>
        <taxon>Hyphomicrobiales</taxon>
        <taxon>Nitrobacteraceae</taxon>
        <taxon>Rhodopseudomonas</taxon>
    </lineage>
</organism>
<feature type="compositionally biased region" description="Basic residues" evidence="1">
    <location>
        <begin position="334"/>
        <end position="343"/>
    </location>
</feature>
<evidence type="ECO:0000313" key="3">
    <source>
        <dbReference type="Proteomes" id="UP001589775"/>
    </source>
</evidence>
<feature type="region of interest" description="Disordered" evidence="1">
    <location>
        <begin position="68"/>
        <end position="369"/>
    </location>
</feature>
<accession>A0ABV6EPF4</accession>
<reference evidence="2 3" key="1">
    <citation type="submission" date="2024-09" db="EMBL/GenBank/DDBJ databases">
        <authorList>
            <person name="Sun Q."/>
            <person name="Mori K."/>
        </authorList>
    </citation>
    <scope>NUCLEOTIDE SEQUENCE [LARGE SCALE GENOMIC DNA]</scope>
    <source>
        <strain evidence="2 3">KCTC 23279</strain>
    </source>
</reference>
<proteinExistence type="predicted"/>
<name>A0ABV6EPF4_9BRAD</name>
<protein>
    <submittedName>
        <fullName evidence="2">Uncharacterized protein</fullName>
    </submittedName>
</protein>
<dbReference type="Proteomes" id="UP001589775">
    <property type="component" value="Unassembled WGS sequence"/>
</dbReference>
<keyword evidence="3" id="KW-1185">Reference proteome</keyword>
<feature type="compositionally biased region" description="Polar residues" evidence="1">
    <location>
        <begin position="97"/>
        <end position="108"/>
    </location>
</feature>
<evidence type="ECO:0000313" key="2">
    <source>
        <dbReference type="EMBL" id="MFC0240107.1"/>
    </source>
</evidence>
<feature type="compositionally biased region" description="Pro residues" evidence="1">
    <location>
        <begin position="359"/>
        <end position="369"/>
    </location>
</feature>
<feature type="compositionally biased region" description="Polar residues" evidence="1">
    <location>
        <begin position="285"/>
        <end position="308"/>
    </location>
</feature>
<sequence length="369" mass="37688">MLPGVRFLFAAVALAVSMLVFGLGAAALLRAAHEQFANEMSVRPAPISVAAWPSQSATPTLSMLRVEPTSELTKQDTPAVATSAPEPETPGAPLPEQNATVSPGSTPSAEAHSADTKQDTVMSDPKPSDKGTTEATSPASKPADPALTQAPAAPTAPMPTQQIAPTPPREVAGAPGNEPTQPDAIVQDVRPQSASVTLDAAPPALKPERNDAPAIQEQAKPATDGADAGLTASTEKPAAADPQRSVATAEQAPPEPVQTEPLAQVAALTGPIPTPRPDPRPSVKSAAQTSLPDSEAAKQQSAKPNGSETAVAGSPSAKTEPVAKTTPRATSRAQVKRKVKRRRQSEAPNAQPIVARPAAPMPPFGFPPS</sequence>
<dbReference type="EMBL" id="JBHLWM010000001">
    <property type="protein sequence ID" value="MFC0240107.1"/>
    <property type="molecule type" value="Genomic_DNA"/>
</dbReference>